<dbReference type="Gene3D" id="1.25.40.10">
    <property type="entry name" value="Tetratricopeptide repeat domain"/>
    <property type="match status" value="1"/>
</dbReference>
<feature type="non-terminal residue" evidence="2">
    <location>
        <position position="302"/>
    </location>
</feature>
<dbReference type="EMBL" id="CAJNOE010001308">
    <property type="protein sequence ID" value="CAF1411077.1"/>
    <property type="molecule type" value="Genomic_DNA"/>
</dbReference>
<gene>
    <name evidence="2" type="ORF">IZO911_LOCUS40075</name>
</gene>
<sequence length="302" mass="34545">MWATCRSLYRENQAQLDHIDKLEEAYVACEAIKYYTGNSCLSRTVNQACHSENMRQIFEFRVYISHLHKQLVEYHEQNNKDELTSCIRLLYRGKPLSGSVLQQLIDNEGKLISMNGFLSTTVDSQVASSFHGDDQASKDSIGYKPVLFTLEIDTKIKQPYAYIATCSTKPDELEVLFSLGTIWRIKSIEVTKDLCTIELTSCNECDSQSTELLNTYTKHGCNLSSIGDILLKLGDDDEAEWFYNKMLKQNSLNSETRANLYYKIGSIRYRKKDFSIALKNYKDAEKLLSPTINELDIPSSQL</sequence>
<dbReference type="InterPro" id="IPR011990">
    <property type="entry name" value="TPR-like_helical_dom_sf"/>
</dbReference>
<dbReference type="Pfam" id="PF03496">
    <property type="entry name" value="ADPrib_exo_Tox"/>
    <property type="match status" value="1"/>
</dbReference>
<name>A0A815LK95_9BILA</name>
<comment type="caution">
    <text evidence="2">The sequence shown here is derived from an EMBL/GenBank/DDBJ whole genome shotgun (WGS) entry which is preliminary data.</text>
</comment>
<organism evidence="2 3">
    <name type="scientific">Adineta steineri</name>
    <dbReference type="NCBI Taxonomy" id="433720"/>
    <lineage>
        <taxon>Eukaryota</taxon>
        <taxon>Metazoa</taxon>
        <taxon>Spiralia</taxon>
        <taxon>Gnathifera</taxon>
        <taxon>Rotifera</taxon>
        <taxon>Eurotatoria</taxon>
        <taxon>Bdelloidea</taxon>
        <taxon>Adinetida</taxon>
        <taxon>Adinetidae</taxon>
        <taxon>Adineta</taxon>
    </lineage>
</organism>
<accession>A0A815LK95</accession>
<reference evidence="2" key="1">
    <citation type="submission" date="2021-02" db="EMBL/GenBank/DDBJ databases">
        <authorList>
            <person name="Nowell W R."/>
        </authorList>
    </citation>
    <scope>NUCLEOTIDE SEQUENCE</scope>
</reference>
<proteinExistence type="predicted"/>
<feature type="domain" description="ADP ribosyltransferase" evidence="1">
    <location>
        <begin position="107"/>
        <end position="192"/>
    </location>
</feature>
<dbReference type="AlphaFoldDB" id="A0A815LK95"/>
<evidence type="ECO:0000313" key="3">
    <source>
        <dbReference type="Proteomes" id="UP000663860"/>
    </source>
</evidence>
<dbReference type="SUPFAM" id="SSF48452">
    <property type="entry name" value="TPR-like"/>
    <property type="match status" value="1"/>
</dbReference>
<evidence type="ECO:0000313" key="2">
    <source>
        <dbReference type="EMBL" id="CAF1411077.1"/>
    </source>
</evidence>
<dbReference type="PROSITE" id="PS51996">
    <property type="entry name" value="TR_MART"/>
    <property type="match status" value="1"/>
</dbReference>
<dbReference type="Proteomes" id="UP000663860">
    <property type="component" value="Unassembled WGS sequence"/>
</dbReference>
<dbReference type="InterPro" id="IPR003540">
    <property type="entry name" value="ADP-ribosyltransferase"/>
</dbReference>
<evidence type="ECO:0000259" key="1">
    <source>
        <dbReference type="Pfam" id="PF03496"/>
    </source>
</evidence>
<dbReference type="GO" id="GO:0005576">
    <property type="term" value="C:extracellular region"/>
    <property type="evidence" value="ECO:0007669"/>
    <property type="project" value="InterPro"/>
</dbReference>
<protein>
    <recommendedName>
        <fullName evidence="1">ADP ribosyltransferase domain-containing protein</fullName>
    </recommendedName>
</protein>
<dbReference type="Gene3D" id="3.90.176.10">
    <property type="entry name" value="Toxin ADP-ribosyltransferase, Chain A, domain 1"/>
    <property type="match status" value="1"/>
</dbReference>
<dbReference type="SUPFAM" id="SSF56399">
    <property type="entry name" value="ADP-ribosylation"/>
    <property type="match status" value="1"/>
</dbReference>